<dbReference type="Proteomes" id="UP001056120">
    <property type="component" value="Linkage Group LG26"/>
</dbReference>
<reference evidence="2" key="1">
    <citation type="journal article" date="2022" name="Mol. Ecol. Resour.">
        <title>The genomes of chicory, endive, great burdock and yacon provide insights into Asteraceae palaeo-polyploidization history and plant inulin production.</title>
        <authorList>
            <person name="Fan W."/>
            <person name="Wang S."/>
            <person name="Wang H."/>
            <person name="Wang A."/>
            <person name="Jiang F."/>
            <person name="Liu H."/>
            <person name="Zhao H."/>
            <person name="Xu D."/>
            <person name="Zhang Y."/>
        </authorList>
    </citation>
    <scope>NUCLEOTIDE SEQUENCE [LARGE SCALE GENOMIC DNA]</scope>
    <source>
        <strain evidence="2">cv. Yunnan</strain>
    </source>
</reference>
<reference evidence="1 2" key="2">
    <citation type="journal article" date="2022" name="Mol. Ecol. Resour.">
        <title>The genomes of chicory, endive, great burdock and yacon provide insights into Asteraceae paleo-polyploidization history and plant inulin production.</title>
        <authorList>
            <person name="Fan W."/>
            <person name="Wang S."/>
            <person name="Wang H."/>
            <person name="Wang A."/>
            <person name="Jiang F."/>
            <person name="Liu H."/>
            <person name="Zhao H."/>
            <person name="Xu D."/>
            <person name="Zhang Y."/>
        </authorList>
    </citation>
    <scope>NUCLEOTIDE SEQUENCE [LARGE SCALE GENOMIC DNA]</scope>
    <source>
        <strain evidence="2">cv. Yunnan</strain>
        <tissue evidence="1">Leaves</tissue>
    </source>
</reference>
<protein>
    <submittedName>
        <fullName evidence="1">Uncharacterized protein</fullName>
    </submittedName>
</protein>
<comment type="caution">
    <text evidence="1">The sequence shown here is derived from an EMBL/GenBank/DDBJ whole genome shotgun (WGS) entry which is preliminary data.</text>
</comment>
<proteinExistence type="predicted"/>
<accession>A0ACB8ZIB7</accession>
<keyword evidence="2" id="KW-1185">Reference proteome</keyword>
<sequence>MASPPTTIDQLGIDLLGNILARLPAVDFASANGSSSLFHHGCRRVLCRPKLSSACSLNPSLQVAVEEVVNKILSDPIRPHFAIATHGYGFHFKEAEELIKGKLGSNFPVITNKSRGFMGRDGLSEEFKETRWKGDHSDIGIMLTVGFLPGMEVKKIPLHYDEQVPLASMINKFVTDIRDFSTSISGCKSPAAIIMFSLYSTFNTTDIMEKLDYEMSPDTVIVGDFGGNFRITHTDGGVTVRTAAVALVFAKNRNKPPGIGETQFHSVSSSVMLPLGPAYEVTSFKEAGFPYTTSFTAKREGSHEILDGEIILKQAHDEGKNRSPLAWRTARREGSHEERGDRRPWYIGVTKRRKCSNGQEKAGLMTSFAFHKVVSIYKEDLFVNGLGLKKGDTFRLYLPDSATALSSAASISNHLRSFKQGSTSGGDKREVFGGLIFTSCTRDESFFGQASVDNSLFLDNFPGVTLGVTLCSAAIGRVGDLTPESQEQKCVRSCVNEYGAAYLIMSYAP</sequence>
<name>A0ACB8ZIB7_9ASTR</name>
<organism evidence="1 2">
    <name type="scientific">Smallanthus sonchifolius</name>
    <dbReference type="NCBI Taxonomy" id="185202"/>
    <lineage>
        <taxon>Eukaryota</taxon>
        <taxon>Viridiplantae</taxon>
        <taxon>Streptophyta</taxon>
        <taxon>Embryophyta</taxon>
        <taxon>Tracheophyta</taxon>
        <taxon>Spermatophyta</taxon>
        <taxon>Magnoliopsida</taxon>
        <taxon>eudicotyledons</taxon>
        <taxon>Gunneridae</taxon>
        <taxon>Pentapetalae</taxon>
        <taxon>asterids</taxon>
        <taxon>campanulids</taxon>
        <taxon>Asterales</taxon>
        <taxon>Asteraceae</taxon>
        <taxon>Asteroideae</taxon>
        <taxon>Heliantheae alliance</taxon>
        <taxon>Millerieae</taxon>
        <taxon>Smallanthus</taxon>
    </lineage>
</organism>
<gene>
    <name evidence="1" type="ORF">L1987_78862</name>
</gene>
<evidence type="ECO:0000313" key="2">
    <source>
        <dbReference type="Proteomes" id="UP001056120"/>
    </source>
</evidence>
<dbReference type="EMBL" id="CM042043">
    <property type="protein sequence ID" value="KAI3695860.1"/>
    <property type="molecule type" value="Genomic_DNA"/>
</dbReference>
<evidence type="ECO:0000313" key="1">
    <source>
        <dbReference type="EMBL" id="KAI3695860.1"/>
    </source>
</evidence>